<reference evidence="2 3" key="1">
    <citation type="submission" date="2022-10" db="EMBL/GenBank/DDBJ databases">
        <title>Janthinobacterium sp. hw3 Genome sequencing.</title>
        <authorList>
            <person name="Park S."/>
        </authorList>
    </citation>
    <scope>NUCLEOTIDE SEQUENCE [LARGE SCALE GENOMIC DNA]</scope>
    <source>
        <strain evidence="3">hw3</strain>
    </source>
</reference>
<dbReference type="EMBL" id="JAQQXR010000004">
    <property type="protein sequence ID" value="MDC8758380.1"/>
    <property type="molecule type" value="Genomic_DNA"/>
</dbReference>
<sequence>MKLDRPLPADAARRRHLACCLLLALFALGLAGRAAHAQSQTAEAKRAGEVAQVVFGIASYVRWPAPHAEIQLCLAGDTRYADALLDGQTQGQRIRTQRLGALSAAALAECQVVYIGGIGEAEREKLNAHLIGHPILAISEPIVPCSVANMFCLKFRDAQVGFDVNLDAIARSGLRVHPNALRIARRTAPQP</sequence>
<gene>
    <name evidence="2" type="ORF">OIK44_12365</name>
</gene>
<organism evidence="2 3">
    <name type="scientific">Janthinobacterium fluminis</name>
    <dbReference type="NCBI Taxonomy" id="2987524"/>
    <lineage>
        <taxon>Bacteria</taxon>
        <taxon>Pseudomonadati</taxon>
        <taxon>Pseudomonadota</taxon>
        <taxon>Betaproteobacteria</taxon>
        <taxon>Burkholderiales</taxon>
        <taxon>Oxalobacteraceae</taxon>
        <taxon>Janthinobacterium</taxon>
    </lineage>
</organism>
<dbReference type="RefSeq" id="WP_273671056.1">
    <property type="nucleotide sequence ID" value="NZ_JAQQXR010000004.1"/>
</dbReference>
<dbReference type="Pfam" id="PF13689">
    <property type="entry name" value="DUF4154"/>
    <property type="match status" value="1"/>
</dbReference>
<evidence type="ECO:0000256" key="1">
    <source>
        <dbReference type="SAM" id="SignalP"/>
    </source>
</evidence>
<protein>
    <submittedName>
        <fullName evidence="2">YfiR family protein</fullName>
    </submittedName>
</protein>
<accession>A0ABT5K1R5</accession>
<keyword evidence="3" id="KW-1185">Reference proteome</keyword>
<proteinExistence type="predicted"/>
<keyword evidence="1" id="KW-0732">Signal</keyword>
<evidence type="ECO:0000313" key="2">
    <source>
        <dbReference type="EMBL" id="MDC8758380.1"/>
    </source>
</evidence>
<evidence type="ECO:0000313" key="3">
    <source>
        <dbReference type="Proteomes" id="UP001221208"/>
    </source>
</evidence>
<name>A0ABT5K1R5_9BURK</name>
<feature type="chain" id="PRO_5045407449" evidence="1">
    <location>
        <begin position="38"/>
        <end position="191"/>
    </location>
</feature>
<dbReference type="Proteomes" id="UP001221208">
    <property type="component" value="Unassembled WGS sequence"/>
</dbReference>
<feature type="signal peptide" evidence="1">
    <location>
        <begin position="1"/>
        <end position="37"/>
    </location>
</feature>
<comment type="caution">
    <text evidence="2">The sequence shown here is derived from an EMBL/GenBank/DDBJ whole genome shotgun (WGS) entry which is preliminary data.</text>
</comment>
<dbReference type="InterPro" id="IPR025293">
    <property type="entry name" value="YfiR/HmsC-like"/>
</dbReference>